<reference evidence="9" key="3">
    <citation type="submission" date="2020-05" db="UniProtKB">
        <authorList>
            <consortium name="EnsemblMetazoa"/>
        </authorList>
    </citation>
    <scope>IDENTIFICATION</scope>
    <source>
        <strain evidence="9">USDA</strain>
    </source>
</reference>
<evidence type="ECO:0000259" key="6">
    <source>
        <dbReference type="Pfam" id="PF23347"/>
    </source>
</evidence>
<dbReference type="OMA" id="TLWKNNM"/>
<evidence type="ECO:0000313" key="10">
    <source>
        <dbReference type="Proteomes" id="UP000009046"/>
    </source>
</evidence>
<dbReference type="eggNOG" id="KOG4521">
    <property type="taxonomic scope" value="Eukaryota"/>
</dbReference>
<evidence type="ECO:0000259" key="7">
    <source>
        <dbReference type="Pfam" id="PF23354"/>
    </source>
</evidence>
<dbReference type="STRING" id="121224.E0V9G1"/>
<reference evidence="8" key="2">
    <citation type="submission" date="2007-04" db="EMBL/GenBank/DDBJ databases">
        <title>The genome of the human body louse.</title>
        <authorList>
            <consortium name="The Human Body Louse Genome Consortium"/>
            <person name="Kirkness E."/>
            <person name="Walenz B."/>
            <person name="Hass B."/>
            <person name="Bruggner R."/>
            <person name="Strausberg R."/>
        </authorList>
    </citation>
    <scope>NUCLEOTIDE SEQUENCE</scope>
    <source>
        <strain evidence="8">USDA</strain>
    </source>
</reference>
<dbReference type="RefSeq" id="XP_002422755.1">
    <property type="nucleotide sequence ID" value="XM_002422710.1"/>
</dbReference>
<sequence>MEYNLGYREIIPDQTAVEKWTEFTLNTGGTQSTLQDIKVSERSGGYSYKDQSKYYTRNRFIYWRIHHEVLELVEQSLDVNLIGNRIRYRFVNTTVLDGITIHEAFNSVVILVATASSVHRLSFPHPDSIHSQEHVFPRLGIEYSAKSIFAETTSNDAKNPASFYVINNTSSVADSPIPCTSATGLSISQQQFFFALSYNTGVILLIKLDAITGNSTSTELKQHNDALIMPRFISRAFRGKNNKEKIAVSMLFQEIASETYLFCLCEDGNVQLWSTSKKYCSLVTDFTPSGNQGSIKAQGPDSNSFIIGILLCFSTHSTIQILKPNVENGSFSLKPFLSAFMPKDQDVIDFAITYSEDIWAVFRSPHGEASVSYYRNGNWVSCVLENPLDALEIPINEEMEAKQNYIDFIFQPGRFPISVINKALSIYRKSNIITDTGLPTHVLKERVCAVIDAQVNAELEERDYSEEEVIDMFNNCWQKFYSCCVEYYEKLSRSDVVDVVTSGVVIIKKLYVSLIRPMDILEAVALNASLSAEEIEHEKEFLAPGCAKQLLKLVKILLYLDDNLPYSMKMNFDKNLKHLKSPIAAMNEFFSNDLNPGEEDTLSNLDIIYNVAVNVDQIDNIEELMIVLLDLLDIGQPDLPDGYDKIEKTKWLIHLGHLYGSQFAVSFVTNSLQQIISVRCLLIFQRLLTLGAFQQFVDLQKISGGLEDGILERTSILTQCYFTLVWLFHTPIHPPQSLDSENCASILNLNGLIKNAWIHCGSQYHNKNITIAELFLQSAGSTVIRLLLSKREIPHTLIFFSLTELNFKWPVCNNTIFPEFLLSSSQYLHVQEYTRLLSRWCHSNSYTRKFLLGCSLLDSGEHFKAYDVFNKAGHGVGVDDFLKKKVVQVNDIFNRERLTVMYYLKVIKLFEQQNLYDLIINLAKYAIEFADQNDPELPTLYSIVFLNHLHLGQYKEAYDSLVSNPDGDRKKDCLRQLVVSLFNSKMLDTLMNFSFSGMQDDLERIIEGRARSLDVVNNDYYNFLYAFHTLKGSMRKAACVMYEQAFRLSIDNTDTCIKILEKQCKCYIAAINSLNLVKKEDAWIVKPFLNEEMDVVISDSPRRGRGECTHIKIHLKKQVEVLEINDILKEYFLCKARLRLLKFSPENLNKVSSVLSPYEVIGILTNVGFYKDALEICKMFNISPETVLSGLAANCVRLDETQCNSAWEWLTENDITELGDGTAANLAWRLLESFLNKYEAEGSSCLHRAITYKLLQLGVFIPHWLLASYKLRNPSELLRLLFDNGRLEESAQLAIDYAKAVLGHGKDHFNIKYSMLPHVPTTWLPLNIYDLILLELENHGKTDSEYKELHEELFEVMEKYYKTAASVSDDKIKLLR</sequence>
<dbReference type="GeneID" id="8233716"/>
<dbReference type="EnsemblMetazoa" id="PHUM010870-RA">
    <property type="protein sequence ID" value="PHUM010870-PA"/>
    <property type="gene ID" value="PHUM010870"/>
</dbReference>
<name>E0V9G1_PEDHC</name>
<evidence type="ECO:0000313" key="9">
    <source>
        <dbReference type="EnsemblMetazoa" id="PHUM010870-PA"/>
    </source>
</evidence>
<organism>
    <name type="scientific">Pediculus humanus subsp. corporis</name>
    <name type="common">Body louse</name>
    <dbReference type="NCBI Taxonomy" id="121224"/>
    <lineage>
        <taxon>Eukaryota</taxon>
        <taxon>Metazoa</taxon>
        <taxon>Ecdysozoa</taxon>
        <taxon>Arthropoda</taxon>
        <taxon>Hexapoda</taxon>
        <taxon>Insecta</taxon>
        <taxon>Pterygota</taxon>
        <taxon>Neoptera</taxon>
        <taxon>Paraneoptera</taxon>
        <taxon>Psocodea</taxon>
        <taxon>Troctomorpha</taxon>
        <taxon>Phthiraptera</taxon>
        <taxon>Anoplura</taxon>
        <taxon>Pediculidae</taxon>
        <taxon>Pediculus</taxon>
    </lineage>
</organism>
<dbReference type="Pfam" id="PF23347">
    <property type="entry name" value="TPR_Nup160_C"/>
    <property type="match status" value="1"/>
</dbReference>
<reference evidence="8" key="1">
    <citation type="submission" date="2007-04" db="EMBL/GenBank/DDBJ databases">
        <title>Annotation of Pediculus humanus corporis strain USDA.</title>
        <authorList>
            <person name="Kirkness E."/>
            <person name="Hannick L."/>
            <person name="Hass B."/>
            <person name="Bruggner R."/>
            <person name="Lawson D."/>
            <person name="Bidwell S."/>
            <person name="Joardar V."/>
            <person name="Caler E."/>
            <person name="Walenz B."/>
            <person name="Inman J."/>
            <person name="Schobel S."/>
            <person name="Galinsky K."/>
            <person name="Amedeo P."/>
            <person name="Strausberg R."/>
        </authorList>
    </citation>
    <scope>NUCLEOTIDE SEQUENCE</scope>
    <source>
        <strain evidence="8">USDA</strain>
    </source>
</reference>
<dbReference type="EMBL" id="AAZO01000130">
    <property type="status" value="NOT_ANNOTATED_CDS"/>
    <property type="molecule type" value="Genomic_DNA"/>
</dbReference>
<dbReference type="Pfam" id="PF11715">
    <property type="entry name" value="Beta-prop_Nup120_160"/>
    <property type="match status" value="1"/>
</dbReference>
<feature type="domain" description="NUP160 helical" evidence="5">
    <location>
        <begin position="546"/>
        <end position="775"/>
    </location>
</feature>
<evidence type="ECO:0008006" key="11">
    <source>
        <dbReference type="Google" id="ProtNLM"/>
    </source>
</evidence>
<dbReference type="FunCoup" id="E0V9G1">
    <property type="interactions" value="1518"/>
</dbReference>
<feature type="domain" description="NUP160 middle TPR" evidence="7">
    <location>
        <begin position="809"/>
        <end position="1076"/>
    </location>
</feature>
<comment type="subcellular location">
    <subcellularLocation>
        <location evidence="1">Nucleus</location>
    </subcellularLocation>
</comment>
<keyword evidence="2" id="KW-0813">Transport</keyword>
<evidence type="ECO:0000313" key="8">
    <source>
        <dbReference type="EMBL" id="EEB10017.1"/>
    </source>
</evidence>
<dbReference type="InterPro" id="IPR059141">
    <property type="entry name" value="Beta-prop_Nup120_160"/>
</dbReference>
<proteinExistence type="predicted"/>
<protein>
    <recommendedName>
        <fullName evidence="11">Nuclear pore complex protein Nup160</fullName>
    </recommendedName>
</protein>
<dbReference type="KEGG" id="phu:Phum_PHUM010870"/>
<dbReference type="EMBL" id="DS234992">
    <property type="protein sequence ID" value="EEB10017.1"/>
    <property type="molecule type" value="Genomic_DNA"/>
</dbReference>
<evidence type="ECO:0000256" key="2">
    <source>
        <dbReference type="ARBA" id="ARBA00022448"/>
    </source>
</evidence>
<dbReference type="Proteomes" id="UP000009046">
    <property type="component" value="Unassembled WGS sequence"/>
</dbReference>
<dbReference type="VEuPathDB" id="VectorBase:PHUM010870"/>
<dbReference type="GO" id="GO:0017056">
    <property type="term" value="F:structural constituent of nuclear pore"/>
    <property type="evidence" value="ECO:0007669"/>
    <property type="project" value="TreeGrafter"/>
</dbReference>
<dbReference type="OrthoDB" id="67716at2759"/>
<keyword evidence="10" id="KW-1185">Reference proteome</keyword>
<feature type="domain" description="Nucleoporin Nup120/160 beta-propeller" evidence="4">
    <location>
        <begin position="59"/>
        <end position="522"/>
    </location>
</feature>
<keyword evidence="3" id="KW-0539">Nucleus</keyword>
<dbReference type="InterPro" id="IPR056535">
    <property type="entry name" value="TPR_NUP160_M"/>
</dbReference>
<dbReference type="InterPro" id="IPR056536">
    <property type="entry name" value="TPR_NUP160_C"/>
</dbReference>
<evidence type="ECO:0000259" key="4">
    <source>
        <dbReference type="Pfam" id="PF11715"/>
    </source>
</evidence>
<dbReference type="InterPro" id="IPR021717">
    <property type="entry name" value="Nucleoporin_Nup160"/>
</dbReference>
<feature type="domain" description="NUP160 C-terminal TPR" evidence="6">
    <location>
        <begin position="1123"/>
        <end position="1374"/>
    </location>
</feature>
<evidence type="ECO:0000259" key="5">
    <source>
        <dbReference type="Pfam" id="PF23345"/>
    </source>
</evidence>
<dbReference type="InterPro" id="IPR056547">
    <property type="entry name" value="NUP160_helical"/>
</dbReference>
<dbReference type="HOGENOM" id="CLU_005083_0_0_1"/>
<dbReference type="GO" id="GO:0005643">
    <property type="term" value="C:nuclear pore"/>
    <property type="evidence" value="ECO:0007669"/>
    <property type="project" value="UniProtKB-ARBA"/>
</dbReference>
<gene>
    <name evidence="9" type="primary">8233716</name>
    <name evidence="8" type="ORF">Phum_PHUM010870</name>
</gene>
<dbReference type="PANTHER" id="PTHR21286">
    <property type="entry name" value="NUCLEAR PORE COMPLEX PROTEIN NUP160"/>
    <property type="match status" value="1"/>
</dbReference>
<dbReference type="CTD" id="8233716"/>
<accession>E0V9G1</accession>
<evidence type="ECO:0000256" key="1">
    <source>
        <dbReference type="ARBA" id="ARBA00004123"/>
    </source>
</evidence>
<dbReference type="PANTHER" id="PTHR21286:SF0">
    <property type="entry name" value="NUCLEAR PORE COMPLEX PROTEIN NUP160"/>
    <property type="match status" value="1"/>
</dbReference>
<dbReference type="Pfam" id="PF23354">
    <property type="entry name" value="TPR_NUP160_120_M"/>
    <property type="match status" value="1"/>
</dbReference>
<dbReference type="InParanoid" id="E0V9G1"/>
<dbReference type="Pfam" id="PF23345">
    <property type="entry name" value="NUP160_helical"/>
    <property type="match status" value="1"/>
</dbReference>
<evidence type="ECO:0000256" key="3">
    <source>
        <dbReference type="ARBA" id="ARBA00023242"/>
    </source>
</evidence>